<dbReference type="AlphaFoldDB" id="A0AAF0X0P3"/>
<organism evidence="6 7">
    <name type="scientific">Daucus carota subsp. sativus</name>
    <name type="common">Carrot</name>
    <dbReference type="NCBI Taxonomy" id="79200"/>
    <lineage>
        <taxon>Eukaryota</taxon>
        <taxon>Viridiplantae</taxon>
        <taxon>Streptophyta</taxon>
        <taxon>Embryophyta</taxon>
        <taxon>Tracheophyta</taxon>
        <taxon>Spermatophyta</taxon>
        <taxon>Magnoliopsida</taxon>
        <taxon>eudicotyledons</taxon>
        <taxon>Gunneridae</taxon>
        <taxon>Pentapetalae</taxon>
        <taxon>asterids</taxon>
        <taxon>campanulids</taxon>
        <taxon>Apiales</taxon>
        <taxon>Apiaceae</taxon>
        <taxon>Apioideae</taxon>
        <taxon>Scandiceae</taxon>
        <taxon>Daucinae</taxon>
        <taxon>Daucus</taxon>
        <taxon>Daucus sect. Daucus</taxon>
    </lineage>
</organism>
<evidence type="ECO:0000313" key="7">
    <source>
        <dbReference type="Proteomes" id="UP000077755"/>
    </source>
</evidence>
<reference evidence="6" key="1">
    <citation type="journal article" date="2016" name="Nat. Genet.">
        <title>A high-quality carrot genome assembly provides new insights into carotenoid accumulation and asterid genome evolution.</title>
        <authorList>
            <person name="Iorizzo M."/>
            <person name="Ellison S."/>
            <person name="Senalik D."/>
            <person name="Zeng P."/>
            <person name="Satapoomin P."/>
            <person name="Huang J."/>
            <person name="Bowman M."/>
            <person name="Iovene M."/>
            <person name="Sanseverino W."/>
            <person name="Cavagnaro P."/>
            <person name="Yildiz M."/>
            <person name="Macko-Podgorni A."/>
            <person name="Moranska E."/>
            <person name="Grzebelus E."/>
            <person name="Grzebelus D."/>
            <person name="Ashrafi H."/>
            <person name="Zheng Z."/>
            <person name="Cheng S."/>
            <person name="Spooner D."/>
            <person name="Van Deynze A."/>
            <person name="Simon P."/>
        </authorList>
    </citation>
    <scope>NUCLEOTIDE SEQUENCE</scope>
    <source>
        <tissue evidence="6">Leaf</tissue>
    </source>
</reference>
<proteinExistence type="predicted"/>
<keyword evidence="2" id="KW-0812">Transmembrane</keyword>
<evidence type="ECO:0000256" key="1">
    <source>
        <dbReference type="ARBA" id="ARBA00004167"/>
    </source>
</evidence>
<keyword evidence="4" id="KW-0472">Membrane</keyword>
<dbReference type="InterPro" id="IPR044839">
    <property type="entry name" value="NDR1-like"/>
</dbReference>
<evidence type="ECO:0000256" key="3">
    <source>
        <dbReference type="ARBA" id="ARBA00022989"/>
    </source>
</evidence>
<evidence type="ECO:0000256" key="4">
    <source>
        <dbReference type="ARBA" id="ARBA00023136"/>
    </source>
</evidence>
<name>A0AAF0X0P3_DAUCS</name>
<keyword evidence="7" id="KW-1185">Reference proteome</keyword>
<keyword evidence="3" id="KW-1133">Transmembrane helix</keyword>
<dbReference type="InterPro" id="IPR004864">
    <property type="entry name" value="LEA_2"/>
</dbReference>
<protein>
    <recommendedName>
        <fullName evidence="5">Late embryogenesis abundant protein LEA-2 subgroup domain-containing protein</fullName>
    </recommendedName>
</protein>
<dbReference type="SUPFAM" id="SSF117070">
    <property type="entry name" value="LEA14-like"/>
    <property type="match status" value="1"/>
</dbReference>
<evidence type="ECO:0000259" key="5">
    <source>
        <dbReference type="Pfam" id="PF03168"/>
    </source>
</evidence>
<dbReference type="Proteomes" id="UP000077755">
    <property type="component" value="Chromosome 5"/>
</dbReference>
<reference evidence="6" key="2">
    <citation type="submission" date="2022-03" db="EMBL/GenBank/DDBJ databases">
        <title>Draft title - Genomic analysis of global carrot germplasm unveils the trajectory of domestication and the origin of high carotenoid orange carrot.</title>
        <authorList>
            <person name="Iorizzo M."/>
            <person name="Ellison S."/>
            <person name="Senalik D."/>
            <person name="Macko-Podgorni A."/>
            <person name="Grzebelus D."/>
            <person name="Bostan H."/>
            <person name="Rolling W."/>
            <person name="Curaba J."/>
            <person name="Simon P."/>
        </authorList>
    </citation>
    <scope>NUCLEOTIDE SEQUENCE</scope>
    <source>
        <tissue evidence="6">Leaf</tissue>
    </source>
</reference>
<dbReference type="Pfam" id="PF03168">
    <property type="entry name" value="LEA_2"/>
    <property type="match status" value="1"/>
</dbReference>
<evidence type="ECO:0000256" key="2">
    <source>
        <dbReference type="ARBA" id="ARBA00022692"/>
    </source>
</evidence>
<dbReference type="GO" id="GO:0098542">
    <property type="term" value="P:defense response to other organism"/>
    <property type="evidence" value="ECO:0007669"/>
    <property type="project" value="InterPro"/>
</dbReference>
<comment type="subcellular location">
    <subcellularLocation>
        <location evidence="1">Membrane</location>
        <topology evidence="1">Single-pass membrane protein</topology>
    </subcellularLocation>
</comment>
<evidence type="ECO:0000313" key="6">
    <source>
        <dbReference type="EMBL" id="WOG99219.1"/>
    </source>
</evidence>
<gene>
    <name evidence="6" type="ORF">DCAR_0518567</name>
</gene>
<feature type="domain" description="Late embryogenesis abundant protein LEA-2 subgroup" evidence="5">
    <location>
        <begin position="98"/>
        <end position="194"/>
    </location>
</feature>
<dbReference type="PANTHER" id="PTHR31234:SF69">
    <property type="entry name" value="EXPRESSED PROTEIN"/>
    <property type="match status" value="1"/>
</dbReference>
<dbReference type="GO" id="GO:0016020">
    <property type="term" value="C:membrane"/>
    <property type="evidence" value="ECO:0007669"/>
    <property type="project" value="UniProtKB-SubCell"/>
</dbReference>
<dbReference type="PANTHER" id="PTHR31234">
    <property type="entry name" value="LATE EMBRYOGENESIS ABUNDANT (LEA) HYDROXYPROLINE-RICH GLYCOPROTEIN FAMILY"/>
    <property type="match status" value="1"/>
</dbReference>
<sequence length="197" mass="22054">MSPGKLEDSSAYYQPLPQSTNPNPNLQNYVVLPIYIPVPHRLNYRRIFTSAAALLLISAAVYVLWPSDPDLSVVRLRLSEFNAHAFPRVSLDIALDLTVKVRNRDVYSLVYDSLLVSIMYRGSQLGFVESEGGDIRARGASYVNATLRFDGIEVLSDAILLIEDMARGVIPIDTVTEVEGRLGFFFFELPLKVRSMN</sequence>
<dbReference type="EMBL" id="CP093347">
    <property type="protein sequence ID" value="WOG99219.1"/>
    <property type="molecule type" value="Genomic_DNA"/>
</dbReference>
<accession>A0AAF0X0P3</accession>